<evidence type="ECO:0000256" key="2">
    <source>
        <dbReference type="ARBA" id="ARBA00022908"/>
    </source>
</evidence>
<evidence type="ECO:0000259" key="6">
    <source>
        <dbReference type="PROSITE" id="PS51898"/>
    </source>
</evidence>
<keyword evidence="4" id="KW-0233">DNA recombination</keyword>
<dbReference type="InterPro" id="IPR011010">
    <property type="entry name" value="DNA_brk_join_enz"/>
</dbReference>
<accession>A0A6J4ISK3</accession>
<dbReference type="AlphaFoldDB" id="A0A6J4ISK3"/>
<name>A0A6J4ISK3_9BACT</name>
<feature type="domain" description="Core-binding (CB)" evidence="7">
    <location>
        <begin position="10"/>
        <end position="103"/>
    </location>
</feature>
<organism evidence="8">
    <name type="scientific">uncultured Armatimonadetes bacterium</name>
    <dbReference type="NCBI Taxonomy" id="157466"/>
    <lineage>
        <taxon>Bacteria</taxon>
        <taxon>Bacillati</taxon>
        <taxon>Armatimonadota</taxon>
        <taxon>environmental samples</taxon>
    </lineage>
</organism>
<evidence type="ECO:0000313" key="8">
    <source>
        <dbReference type="EMBL" id="CAA9259665.1"/>
    </source>
</evidence>
<dbReference type="GO" id="GO:0003677">
    <property type="term" value="F:DNA binding"/>
    <property type="evidence" value="ECO:0007669"/>
    <property type="project" value="UniProtKB-UniRule"/>
</dbReference>
<dbReference type="SUPFAM" id="SSF56349">
    <property type="entry name" value="DNA breaking-rejoining enzymes"/>
    <property type="match status" value="1"/>
</dbReference>
<reference evidence="8" key="1">
    <citation type="submission" date="2020-02" db="EMBL/GenBank/DDBJ databases">
        <authorList>
            <person name="Meier V. D."/>
        </authorList>
    </citation>
    <scope>NUCLEOTIDE SEQUENCE</scope>
    <source>
        <strain evidence="8">AVDCRST_MAG63</strain>
    </source>
</reference>
<dbReference type="Pfam" id="PF00589">
    <property type="entry name" value="Phage_integrase"/>
    <property type="match status" value="1"/>
</dbReference>
<dbReference type="InterPro" id="IPR004107">
    <property type="entry name" value="Integrase_SAM-like_N"/>
</dbReference>
<evidence type="ECO:0000259" key="7">
    <source>
        <dbReference type="PROSITE" id="PS51900"/>
    </source>
</evidence>
<evidence type="ECO:0000256" key="4">
    <source>
        <dbReference type="ARBA" id="ARBA00023172"/>
    </source>
</evidence>
<dbReference type="EMBL" id="CADCTO010000306">
    <property type="protein sequence ID" value="CAA9259665.1"/>
    <property type="molecule type" value="Genomic_DNA"/>
</dbReference>
<dbReference type="Gene3D" id="1.10.150.130">
    <property type="match status" value="1"/>
</dbReference>
<feature type="domain" description="Tyr recombinase" evidence="6">
    <location>
        <begin position="125"/>
        <end position="312"/>
    </location>
</feature>
<sequence length="322" mass="34937">MTGSAEADRPDGATLVQLLLADKRSAATRRAYASDLAAFFTEKGGGTSGAPTWSTVEQFVRLPAPQLALRLAAYKAGMLAANLSEATVNRRLAAVRSLLKFAHRLGYAATDGRSLIDGEKVVPYRNTRGVDLAALRRLLAAPEKDTLRGLRDAALLRLLAENALRRAEVCGLDVADFDLDQRRVMIRGKGRGTQKEPVTLSEPCAEAIAVYLERAGHGAEPSAPLFRNVAHRRTADGARLTPDGLHHIVDRYGRALGLSLTPHKLRHSAITAALDATGGDVRRVQRLSRHADLRVLTRYDDNRTDLQGEVTTLLSDLLKADE</sequence>
<keyword evidence="2" id="KW-0229">DNA integration</keyword>
<dbReference type="SUPFAM" id="SSF47823">
    <property type="entry name" value="lambda integrase-like, N-terminal domain"/>
    <property type="match status" value="1"/>
</dbReference>
<protein>
    <submittedName>
        <fullName evidence="8">Site-specific tyrosine recombinase slr0733</fullName>
    </submittedName>
</protein>
<comment type="similarity">
    <text evidence="1">Belongs to the 'phage' integrase family.</text>
</comment>
<dbReference type="PROSITE" id="PS51900">
    <property type="entry name" value="CB"/>
    <property type="match status" value="1"/>
</dbReference>
<dbReference type="InterPro" id="IPR010998">
    <property type="entry name" value="Integrase_recombinase_N"/>
</dbReference>
<dbReference type="InterPro" id="IPR044068">
    <property type="entry name" value="CB"/>
</dbReference>
<dbReference type="PANTHER" id="PTHR30349">
    <property type="entry name" value="PHAGE INTEGRASE-RELATED"/>
    <property type="match status" value="1"/>
</dbReference>
<gene>
    <name evidence="8" type="ORF">AVDCRST_MAG63-2365</name>
</gene>
<dbReference type="GO" id="GO:0015074">
    <property type="term" value="P:DNA integration"/>
    <property type="evidence" value="ECO:0007669"/>
    <property type="project" value="UniProtKB-KW"/>
</dbReference>
<evidence type="ECO:0000256" key="1">
    <source>
        <dbReference type="ARBA" id="ARBA00008857"/>
    </source>
</evidence>
<dbReference type="GO" id="GO:0006310">
    <property type="term" value="P:DNA recombination"/>
    <property type="evidence" value="ECO:0007669"/>
    <property type="project" value="UniProtKB-KW"/>
</dbReference>
<dbReference type="Pfam" id="PF02899">
    <property type="entry name" value="Phage_int_SAM_1"/>
    <property type="match status" value="1"/>
</dbReference>
<dbReference type="InterPro" id="IPR013762">
    <property type="entry name" value="Integrase-like_cat_sf"/>
</dbReference>
<dbReference type="InterPro" id="IPR050090">
    <property type="entry name" value="Tyrosine_recombinase_XerCD"/>
</dbReference>
<dbReference type="InterPro" id="IPR002104">
    <property type="entry name" value="Integrase_catalytic"/>
</dbReference>
<dbReference type="PROSITE" id="PS51898">
    <property type="entry name" value="TYR_RECOMBINASE"/>
    <property type="match status" value="1"/>
</dbReference>
<dbReference type="PANTHER" id="PTHR30349:SF64">
    <property type="entry name" value="PROPHAGE INTEGRASE INTD-RELATED"/>
    <property type="match status" value="1"/>
</dbReference>
<proteinExistence type="inferred from homology"/>
<evidence type="ECO:0000256" key="3">
    <source>
        <dbReference type="ARBA" id="ARBA00023125"/>
    </source>
</evidence>
<dbReference type="Gene3D" id="1.10.443.10">
    <property type="entry name" value="Intergrase catalytic core"/>
    <property type="match status" value="1"/>
</dbReference>
<evidence type="ECO:0000256" key="5">
    <source>
        <dbReference type="PROSITE-ProRule" id="PRU01248"/>
    </source>
</evidence>
<keyword evidence="3 5" id="KW-0238">DNA-binding</keyword>